<dbReference type="Proteomes" id="UP000295626">
    <property type="component" value="Unassembled WGS sequence"/>
</dbReference>
<dbReference type="PANTHER" id="PTHR30213:SF0">
    <property type="entry name" value="UPF0761 MEMBRANE PROTEIN YIHY"/>
    <property type="match status" value="1"/>
</dbReference>
<name>A0ABY2DEE1_9ACTN</name>
<feature type="non-terminal residue" evidence="8">
    <location>
        <position position="1"/>
    </location>
</feature>
<comment type="subcellular location">
    <subcellularLocation>
        <location evidence="1">Cell membrane</location>
        <topology evidence="1">Multi-pass membrane protein</topology>
    </subcellularLocation>
</comment>
<evidence type="ECO:0000256" key="2">
    <source>
        <dbReference type="ARBA" id="ARBA00022475"/>
    </source>
</evidence>
<evidence type="ECO:0000313" key="9">
    <source>
        <dbReference type="Proteomes" id="UP000295626"/>
    </source>
</evidence>
<gene>
    <name evidence="8" type="ORF">E1091_15255</name>
</gene>
<feature type="compositionally biased region" description="Pro residues" evidence="6">
    <location>
        <begin position="74"/>
        <end position="86"/>
    </location>
</feature>
<feature type="transmembrane region" description="Helical" evidence="7">
    <location>
        <begin position="33"/>
        <end position="54"/>
    </location>
</feature>
<accession>A0ABY2DEE1</accession>
<evidence type="ECO:0000256" key="5">
    <source>
        <dbReference type="ARBA" id="ARBA00023136"/>
    </source>
</evidence>
<evidence type="ECO:0000256" key="6">
    <source>
        <dbReference type="SAM" id="MobiDB-lite"/>
    </source>
</evidence>
<evidence type="ECO:0000256" key="7">
    <source>
        <dbReference type="SAM" id="Phobius"/>
    </source>
</evidence>
<keyword evidence="2" id="KW-1003">Cell membrane</keyword>
<organism evidence="8 9">
    <name type="scientific">Micromonospora fluostatini</name>
    <dbReference type="NCBI Taxonomy" id="1629071"/>
    <lineage>
        <taxon>Bacteria</taxon>
        <taxon>Bacillati</taxon>
        <taxon>Actinomycetota</taxon>
        <taxon>Actinomycetes</taxon>
        <taxon>Micromonosporales</taxon>
        <taxon>Micromonosporaceae</taxon>
        <taxon>Micromonospora</taxon>
    </lineage>
</organism>
<proteinExistence type="predicted"/>
<dbReference type="Pfam" id="PF03631">
    <property type="entry name" value="Virul_fac_BrkB"/>
    <property type="match status" value="1"/>
</dbReference>
<feature type="region of interest" description="Disordered" evidence="6">
    <location>
        <begin position="65"/>
        <end position="86"/>
    </location>
</feature>
<evidence type="ECO:0000256" key="1">
    <source>
        <dbReference type="ARBA" id="ARBA00004651"/>
    </source>
</evidence>
<keyword evidence="9" id="KW-1185">Reference proteome</keyword>
<reference evidence="8 9" key="1">
    <citation type="submission" date="2019-02" db="EMBL/GenBank/DDBJ databases">
        <title>Draft genome sequences of novel Actinobacteria.</title>
        <authorList>
            <person name="Sahin N."/>
            <person name="Ay H."/>
            <person name="Saygin H."/>
        </authorList>
    </citation>
    <scope>NUCLEOTIDE SEQUENCE [LARGE SCALE GENOMIC DNA]</scope>
    <source>
        <strain evidence="8 9">JCM 30529</strain>
    </source>
</reference>
<sequence>GGVVALLSWGLVTFGFGLYVANFGSYDVTYGSLGAVIAFLVWLFLSNCALMLGVQVNAELQRGRRLQAGEPEPADPPLPPRSPADS</sequence>
<dbReference type="InterPro" id="IPR017039">
    <property type="entry name" value="Virul_fac_BrkB"/>
</dbReference>
<dbReference type="EMBL" id="SMKE01000633">
    <property type="protein sequence ID" value="TDB88435.1"/>
    <property type="molecule type" value="Genomic_DNA"/>
</dbReference>
<evidence type="ECO:0000256" key="3">
    <source>
        <dbReference type="ARBA" id="ARBA00022692"/>
    </source>
</evidence>
<evidence type="ECO:0000256" key="4">
    <source>
        <dbReference type="ARBA" id="ARBA00022989"/>
    </source>
</evidence>
<keyword evidence="5 7" id="KW-0472">Membrane</keyword>
<keyword evidence="4 7" id="KW-1133">Transmembrane helix</keyword>
<evidence type="ECO:0000313" key="8">
    <source>
        <dbReference type="EMBL" id="TDB88435.1"/>
    </source>
</evidence>
<dbReference type="PANTHER" id="PTHR30213">
    <property type="entry name" value="INNER MEMBRANE PROTEIN YHJD"/>
    <property type="match status" value="1"/>
</dbReference>
<protein>
    <submittedName>
        <fullName evidence="8">Ribonuclease</fullName>
    </submittedName>
</protein>
<comment type="caution">
    <text evidence="8">The sequence shown here is derived from an EMBL/GenBank/DDBJ whole genome shotgun (WGS) entry which is preliminary data.</text>
</comment>
<keyword evidence="3 7" id="KW-0812">Transmembrane</keyword>